<keyword evidence="2" id="KW-1185">Reference proteome</keyword>
<name>A0A2Z5GA96_9BACT</name>
<proteinExistence type="predicted"/>
<gene>
    <name evidence="1" type="ORF">ACPOL_6853</name>
</gene>
<protein>
    <submittedName>
        <fullName evidence="1">Uncharacterized protein</fullName>
    </submittedName>
</protein>
<dbReference type="AlphaFoldDB" id="A0A2Z5GA96"/>
<accession>A0A2Z5GA96</accession>
<evidence type="ECO:0000313" key="2">
    <source>
        <dbReference type="Proteomes" id="UP000253606"/>
    </source>
</evidence>
<reference evidence="1 2" key="1">
    <citation type="journal article" date="2018" name="Front. Microbiol.">
        <title>Hydrolytic Capabilities as a Key to Environmental Success: Chitinolytic and Cellulolytic Acidobacteria From Acidic Sub-arctic Soils and Boreal Peatlands.</title>
        <authorList>
            <person name="Belova S.E."/>
            <person name="Ravin N.V."/>
            <person name="Pankratov T.A."/>
            <person name="Rakitin A.L."/>
            <person name="Ivanova A.A."/>
            <person name="Beletsky A.V."/>
            <person name="Mardanov A.V."/>
            <person name="Sinninghe Damste J.S."/>
            <person name="Dedysh S.N."/>
        </authorList>
    </citation>
    <scope>NUCLEOTIDE SEQUENCE [LARGE SCALE GENOMIC DNA]</scope>
    <source>
        <strain evidence="1 2">SBC82</strain>
        <plasmid evidence="2">pacpol2</plasmid>
    </source>
</reference>
<dbReference type="KEGG" id="abas:ACPOL_6853"/>
<keyword evidence="1" id="KW-0614">Plasmid</keyword>
<dbReference type="Proteomes" id="UP000253606">
    <property type="component" value="Plasmid pACPOL2"/>
</dbReference>
<evidence type="ECO:0000313" key="1">
    <source>
        <dbReference type="EMBL" id="AXC16061.1"/>
    </source>
</evidence>
<organism evidence="1 2">
    <name type="scientific">Acidisarcina polymorpha</name>
    <dbReference type="NCBI Taxonomy" id="2211140"/>
    <lineage>
        <taxon>Bacteria</taxon>
        <taxon>Pseudomonadati</taxon>
        <taxon>Acidobacteriota</taxon>
        <taxon>Terriglobia</taxon>
        <taxon>Terriglobales</taxon>
        <taxon>Acidobacteriaceae</taxon>
        <taxon>Acidisarcina</taxon>
    </lineage>
</organism>
<sequence>MDAGNSKASAARYIIKPLVANKGGQGTTLDLAPSKRIVEHVV</sequence>
<dbReference type="EMBL" id="CP030842">
    <property type="protein sequence ID" value="AXC16061.1"/>
    <property type="molecule type" value="Genomic_DNA"/>
</dbReference>
<geneLocation type="plasmid" evidence="2">
    <name>pacpol2</name>
</geneLocation>